<dbReference type="SMART" id="SM00116">
    <property type="entry name" value="CBS"/>
    <property type="match status" value="2"/>
</dbReference>
<comment type="caution">
    <text evidence="4">The sequence shown here is derived from an EMBL/GenBank/DDBJ whole genome shotgun (WGS) entry which is preliminary data.</text>
</comment>
<proteinExistence type="predicted"/>
<dbReference type="PROSITE" id="PS51371">
    <property type="entry name" value="CBS"/>
    <property type="match status" value="2"/>
</dbReference>
<dbReference type="InterPro" id="IPR046342">
    <property type="entry name" value="CBS_dom_sf"/>
</dbReference>
<evidence type="ECO:0000256" key="1">
    <source>
        <dbReference type="ARBA" id="ARBA00023122"/>
    </source>
</evidence>
<evidence type="ECO:0000313" key="4">
    <source>
        <dbReference type="EMBL" id="PSL50819.1"/>
    </source>
</evidence>
<dbReference type="RefSeq" id="WP_106587541.1">
    <property type="nucleotide sequence ID" value="NZ_PYAV01000002.1"/>
</dbReference>
<organism evidence="4 5">
    <name type="scientific">Salsuginibacillus halophilus</name>
    <dbReference type="NCBI Taxonomy" id="517424"/>
    <lineage>
        <taxon>Bacteria</taxon>
        <taxon>Bacillati</taxon>
        <taxon>Bacillota</taxon>
        <taxon>Bacilli</taxon>
        <taxon>Bacillales</taxon>
        <taxon>Bacillaceae</taxon>
        <taxon>Salsuginibacillus</taxon>
    </lineage>
</organism>
<dbReference type="InterPro" id="IPR051257">
    <property type="entry name" value="Diverse_CBS-Domain"/>
</dbReference>
<dbReference type="CDD" id="cd04622">
    <property type="entry name" value="CBS_pair_HRP1_like"/>
    <property type="match status" value="1"/>
</dbReference>
<feature type="domain" description="CBS" evidence="3">
    <location>
        <begin position="8"/>
        <end position="63"/>
    </location>
</feature>
<dbReference type="Pfam" id="PF00571">
    <property type="entry name" value="CBS"/>
    <property type="match status" value="2"/>
</dbReference>
<protein>
    <submittedName>
        <fullName evidence="4">CBS domain-containing protein</fullName>
    </submittedName>
</protein>
<keyword evidence="5" id="KW-1185">Reference proteome</keyword>
<dbReference type="Proteomes" id="UP000242310">
    <property type="component" value="Unassembled WGS sequence"/>
</dbReference>
<dbReference type="SUPFAM" id="SSF54631">
    <property type="entry name" value="CBS-domain pair"/>
    <property type="match status" value="1"/>
</dbReference>
<evidence type="ECO:0000259" key="3">
    <source>
        <dbReference type="PROSITE" id="PS51371"/>
    </source>
</evidence>
<dbReference type="AlphaFoldDB" id="A0A2P8HX66"/>
<accession>A0A2P8HX66</accession>
<dbReference type="InterPro" id="IPR000644">
    <property type="entry name" value="CBS_dom"/>
</dbReference>
<evidence type="ECO:0000256" key="2">
    <source>
        <dbReference type="PROSITE-ProRule" id="PRU00703"/>
    </source>
</evidence>
<reference evidence="4 5" key="1">
    <citation type="submission" date="2018-03" db="EMBL/GenBank/DDBJ databases">
        <title>Genomic Encyclopedia of Type Strains, Phase III (KMG-III): the genomes of soil and plant-associated and newly described type strains.</title>
        <authorList>
            <person name="Whitman W."/>
        </authorList>
    </citation>
    <scope>NUCLEOTIDE SEQUENCE [LARGE SCALE GENOMIC DNA]</scope>
    <source>
        <strain evidence="4 5">CGMCC 1.07653</strain>
    </source>
</reference>
<dbReference type="PANTHER" id="PTHR43080">
    <property type="entry name" value="CBS DOMAIN-CONTAINING PROTEIN CBSX3, MITOCHONDRIAL"/>
    <property type="match status" value="1"/>
</dbReference>
<keyword evidence="1 2" id="KW-0129">CBS domain</keyword>
<evidence type="ECO:0000313" key="5">
    <source>
        <dbReference type="Proteomes" id="UP000242310"/>
    </source>
</evidence>
<gene>
    <name evidence="4" type="ORF">B0H94_10295</name>
</gene>
<dbReference type="PANTHER" id="PTHR43080:SF2">
    <property type="entry name" value="CBS DOMAIN-CONTAINING PROTEIN"/>
    <property type="match status" value="1"/>
</dbReference>
<feature type="domain" description="CBS" evidence="3">
    <location>
        <begin position="71"/>
        <end position="128"/>
    </location>
</feature>
<dbReference type="EMBL" id="PYAV01000002">
    <property type="protein sequence ID" value="PSL50819.1"/>
    <property type="molecule type" value="Genomic_DNA"/>
</dbReference>
<sequence length="141" mass="15480">MSMIQEVMTTDVKTCTPDDHIVEVAQMMRDENVGAIPVTEEGSLMGMITDRDIVLRCVSNENITAAVREAMSEQMETGTPDMDVDEAANKMAMRQIRRLPVIEQGKLVGIVALKDLAEGQTTVDEASFALSEISESVEVHH</sequence>
<dbReference type="OrthoDB" id="9802114at2"/>
<dbReference type="Gene3D" id="3.10.580.10">
    <property type="entry name" value="CBS-domain"/>
    <property type="match status" value="1"/>
</dbReference>
<name>A0A2P8HX66_9BACI</name>